<protein>
    <submittedName>
        <fullName evidence="1">Uncharacterized protein</fullName>
    </submittedName>
</protein>
<dbReference type="EMBL" id="JBBPBM010000279">
    <property type="protein sequence ID" value="KAK8498122.1"/>
    <property type="molecule type" value="Genomic_DNA"/>
</dbReference>
<name>A0ABR2AVW4_9ROSI</name>
<sequence length="68" mass="7746">MQRSKTTGRDVAVEMAAHRPVAIGTKGTVGSLLKRRRKKEASLWQTFVLWWKFRRTGRSGFQVSDIGI</sequence>
<dbReference type="Proteomes" id="UP001472677">
    <property type="component" value="Unassembled WGS sequence"/>
</dbReference>
<accession>A0ABR2AVW4</accession>
<proteinExistence type="predicted"/>
<evidence type="ECO:0000313" key="1">
    <source>
        <dbReference type="EMBL" id="KAK8498122.1"/>
    </source>
</evidence>
<gene>
    <name evidence="1" type="ORF">V6N12_025768</name>
</gene>
<evidence type="ECO:0000313" key="2">
    <source>
        <dbReference type="Proteomes" id="UP001472677"/>
    </source>
</evidence>
<reference evidence="1 2" key="1">
    <citation type="journal article" date="2024" name="G3 (Bethesda)">
        <title>Genome assembly of Hibiscus sabdariffa L. provides insights into metabolisms of medicinal natural products.</title>
        <authorList>
            <person name="Kim T."/>
        </authorList>
    </citation>
    <scope>NUCLEOTIDE SEQUENCE [LARGE SCALE GENOMIC DNA]</scope>
    <source>
        <strain evidence="1">TK-2024</strain>
        <tissue evidence="1">Old leaves</tissue>
    </source>
</reference>
<keyword evidence="2" id="KW-1185">Reference proteome</keyword>
<comment type="caution">
    <text evidence="1">The sequence shown here is derived from an EMBL/GenBank/DDBJ whole genome shotgun (WGS) entry which is preliminary data.</text>
</comment>
<organism evidence="1 2">
    <name type="scientific">Hibiscus sabdariffa</name>
    <name type="common">roselle</name>
    <dbReference type="NCBI Taxonomy" id="183260"/>
    <lineage>
        <taxon>Eukaryota</taxon>
        <taxon>Viridiplantae</taxon>
        <taxon>Streptophyta</taxon>
        <taxon>Embryophyta</taxon>
        <taxon>Tracheophyta</taxon>
        <taxon>Spermatophyta</taxon>
        <taxon>Magnoliopsida</taxon>
        <taxon>eudicotyledons</taxon>
        <taxon>Gunneridae</taxon>
        <taxon>Pentapetalae</taxon>
        <taxon>rosids</taxon>
        <taxon>malvids</taxon>
        <taxon>Malvales</taxon>
        <taxon>Malvaceae</taxon>
        <taxon>Malvoideae</taxon>
        <taxon>Hibiscus</taxon>
    </lineage>
</organism>